<protein>
    <submittedName>
        <fullName evidence="2">Uncharacterized protein</fullName>
    </submittedName>
</protein>
<organism evidence="2 3">
    <name type="scientific">Dioszegia hungarica</name>
    <dbReference type="NCBI Taxonomy" id="4972"/>
    <lineage>
        <taxon>Eukaryota</taxon>
        <taxon>Fungi</taxon>
        <taxon>Dikarya</taxon>
        <taxon>Basidiomycota</taxon>
        <taxon>Agaricomycotina</taxon>
        <taxon>Tremellomycetes</taxon>
        <taxon>Tremellales</taxon>
        <taxon>Bulleribasidiaceae</taxon>
        <taxon>Dioszegia</taxon>
    </lineage>
</organism>
<accession>A0AA38LXA5</accession>
<proteinExistence type="predicted"/>
<feature type="region of interest" description="Disordered" evidence="1">
    <location>
        <begin position="1"/>
        <end position="135"/>
    </location>
</feature>
<feature type="compositionally biased region" description="Polar residues" evidence="1">
    <location>
        <begin position="1"/>
        <end position="18"/>
    </location>
</feature>
<reference evidence="2" key="1">
    <citation type="journal article" date="2022" name="G3 (Bethesda)">
        <title>High quality genome of the basidiomycete yeast Dioszegia hungarica PDD-24b-2 isolated from cloud water.</title>
        <authorList>
            <person name="Jarrige D."/>
            <person name="Haridas S."/>
            <person name="Bleykasten-Grosshans C."/>
            <person name="Joly M."/>
            <person name="Nadalig T."/>
            <person name="Sancelme M."/>
            <person name="Vuilleumier S."/>
            <person name="Grigoriev I.V."/>
            <person name="Amato P."/>
            <person name="Bringel F."/>
        </authorList>
    </citation>
    <scope>NUCLEOTIDE SEQUENCE</scope>
    <source>
        <strain evidence="2">PDD-24b-2</strain>
    </source>
</reference>
<feature type="compositionally biased region" description="Basic and acidic residues" evidence="1">
    <location>
        <begin position="123"/>
        <end position="135"/>
    </location>
</feature>
<dbReference type="EMBL" id="JAKWFO010000004">
    <property type="protein sequence ID" value="KAI9637739.1"/>
    <property type="molecule type" value="Genomic_DNA"/>
</dbReference>
<dbReference type="RefSeq" id="XP_052947516.1">
    <property type="nucleotide sequence ID" value="XM_053092547.1"/>
</dbReference>
<comment type="caution">
    <text evidence="2">The sequence shown here is derived from an EMBL/GenBank/DDBJ whole genome shotgun (WGS) entry which is preliminary data.</text>
</comment>
<dbReference type="AlphaFoldDB" id="A0AA38LXA5"/>
<gene>
    <name evidence="2" type="ORF">MKK02DRAFT_43671</name>
</gene>
<evidence type="ECO:0000313" key="2">
    <source>
        <dbReference type="EMBL" id="KAI9637739.1"/>
    </source>
</evidence>
<feature type="compositionally biased region" description="Gly residues" evidence="1">
    <location>
        <begin position="55"/>
        <end position="71"/>
    </location>
</feature>
<keyword evidence="3" id="KW-1185">Reference proteome</keyword>
<name>A0AA38LXA5_9TREE</name>
<feature type="compositionally biased region" description="Basic and acidic residues" evidence="1">
    <location>
        <begin position="74"/>
        <end position="88"/>
    </location>
</feature>
<dbReference type="GeneID" id="77731752"/>
<feature type="compositionally biased region" description="Polar residues" evidence="1">
    <location>
        <begin position="90"/>
        <end position="102"/>
    </location>
</feature>
<sequence length="135" mass="13697">MGNCFSDPSSHPSKSKAQFTGGGQRLGSGPAPAAAAVAPPKPQPRYTDPPRTLGGAVGGSPPGAGAGSGGVGDEEQRERMRQAAEIRAKSASSKGVTASNPKAGQLSAKLAAERKAGMTSPRQNDERLMDKGEWN</sequence>
<dbReference type="Proteomes" id="UP001164286">
    <property type="component" value="Unassembled WGS sequence"/>
</dbReference>
<evidence type="ECO:0000313" key="3">
    <source>
        <dbReference type="Proteomes" id="UP001164286"/>
    </source>
</evidence>
<evidence type="ECO:0000256" key="1">
    <source>
        <dbReference type="SAM" id="MobiDB-lite"/>
    </source>
</evidence>